<comment type="caution">
    <text evidence="1">The sequence shown here is derived from an EMBL/GenBank/DDBJ whole genome shotgun (WGS) entry which is preliminary data.</text>
</comment>
<evidence type="ECO:0000313" key="2">
    <source>
        <dbReference type="Proteomes" id="UP001501295"/>
    </source>
</evidence>
<dbReference type="EMBL" id="BAABLM010000005">
    <property type="protein sequence ID" value="GAA4680793.1"/>
    <property type="molecule type" value="Genomic_DNA"/>
</dbReference>
<accession>A0ABP8W540</accession>
<gene>
    <name evidence="1" type="ORF">GCM10025780_27600</name>
</gene>
<protein>
    <submittedName>
        <fullName evidence="1">Uncharacterized protein</fullName>
    </submittedName>
</protein>
<keyword evidence="2" id="KW-1185">Reference proteome</keyword>
<dbReference type="Proteomes" id="UP001501295">
    <property type="component" value="Unassembled WGS sequence"/>
</dbReference>
<sequence>MKDNVIPMKRPGAKVVEKPVEVATTGRLARVWADIRTANAVMMQRNVGPVSKSTRVR</sequence>
<organism evidence="1 2">
    <name type="scientific">Frondihabitans cladoniiphilus</name>
    <dbReference type="NCBI Taxonomy" id="715785"/>
    <lineage>
        <taxon>Bacteria</taxon>
        <taxon>Bacillati</taxon>
        <taxon>Actinomycetota</taxon>
        <taxon>Actinomycetes</taxon>
        <taxon>Micrococcales</taxon>
        <taxon>Microbacteriaceae</taxon>
        <taxon>Frondihabitans</taxon>
    </lineage>
</organism>
<evidence type="ECO:0000313" key="1">
    <source>
        <dbReference type="EMBL" id="GAA4680793.1"/>
    </source>
</evidence>
<name>A0ABP8W540_9MICO</name>
<reference evidence="2" key="1">
    <citation type="journal article" date="2019" name="Int. J. Syst. Evol. Microbiol.">
        <title>The Global Catalogue of Microorganisms (GCM) 10K type strain sequencing project: providing services to taxonomists for standard genome sequencing and annotation.</title>
        <authorList>
            <consortium name="The Broad Institute Genomics Platform"/>
            <consortium name="The Broad Institute Genome Sequencing Center for Infectious Disease"/>
            <person name="Wu L."/>
            <person name="Ma J."/>
        </authorList>
    </citation>
    <scope>NUCLEOTIDE SEQUENCE [LARGE SCALE GENOMIC DNA]</scope>
    <source>
        <strain evidence="2">JCM 18956</strain>
    </source>
</reference>
<proteinExistence type="predicted"/>
<dbReference type="RefSeq" id="WP_345376488.1">
    <property type="nucleotide sequence ID" value="NZ_BAABLM010000005.1"/>
</dbReference>